<reference evidence="5" key="3">
    <citation type="submission" date="2025-04" db="UniProtKB">
        <authorList>
            <consortium name="RefSeq"/>
        </authorList>
    </citation>
    <scope>IDENTIFICATION</scope>
    <source>
        <strain evidence="5">CBS 304.34</strain>
    </source>
</reference>
<dbReference type="Proteomes" id="UP000504636">
    <property type="component" value="Unplaced"/>
</dbReference>
<evidence type="ECO:0008006" key="6">
    <source>
        <dbReference type="Google" id="ProtNLM"/>
    </source>
</evidence>
<protein>
    <recommendedName>
        <fullName evidence="6">Membrane anchor Opy2 N-terminal domain-containing protein</fullName>
    </recommendedName>
</protein>
<feature type="region of interest" description="Disordered" evidence="1">
    <location>
        <begin position="238"/>
        <end position="309"/>
    </location>
</feature>
<evidence type="ECO:0000256" key="2">
    <source>
        <dbReference type="SAM" id="Phobius"/>
    </source>
</evidence>
<evidence type="ECO:0000313" key="5">
    <source>
        <dbReference type="RefSeq" id="XP_033579915.1"/>
    </source>
</evidence>
<proteinExistence type="predicted"/>
<dbReference type="AlphaFoldDB" id="A0A6A6YVW8"/>
<evidence type="ECO:0000313" key="4">
    <source>
        <dbReference type="Proteomes" id="UP000504636"/>
    </source>
</evidence>
<feature type="compositionally biased region" description="Polar residues" evidence="1">
    <location>
        <begin position="254"/>
        <end position="267"/>
    </location>
</feature>
<dbReference type="EMBL" id="MU003696">
    <property type="protein sequence ID" value="KAF2812951.1"/>
    <property type="molecule type" value="Genomic_DNA"/>
</dbReference>
<keyword evidence="2" id="KW-1133">Transmembrane helix</keyword>
<feature type="region of interest" description="Disordered" evidence="1">
    <location>
        <begin position="127"/>
        <end position="159"/>
    </location>
</feature>
<reference evidence="5" key="2">
    <citation type="submission" date="2020-04" db="EMBL/GenBank/DDBJ databases">
        <authorList>
            <consortium name="NCBI Genome Project"/>
        </authorList>
    </citation>
    <scope>NUCLEOTIDE SEQUENCE</scope>
    <source>
        <strain evidence="5">CBS 304.34</strain>
    </source>
</reference>
<evidence type="ECO:0000256" key="1">
    <source>
        <dbReference type="SAM" id="MobiDB-lite"/>
    </source>
</evidence>
<keyword evidence="2" id="KW-0472">Membrane</keyword>
<keyword evidence="2" id="KW-0812">Transmembrane</keyword>
<organism evidence="3">
    <name type="scientific">Mytilinidion resinicola</name>
    <dbReference type="NCBI Taxonomy" id="574789"/>
    <lineage>
        <taxon>Eukaryota</taxon>
        <taxon>Fungi</taxon>
        <taxon>Dikarya</taxon>
        <taxon>Ascomycota</taxon>
        <taxon>Pezizomycotina</taxon>
        <taxon>Dothideomycetes</taxon>
        <taxon>Pleosporomycetidae</taxon>
        <taxon>Mytilinidiales</taxon>
        <taxon>Mytilinidiaceae</taxon>
        <taxon>Mytilinidion</taxon>
    </lineage>
</organism>
<feature type="compositionally biased region" description="Basic and acidic residues" evidence="1">
    <location>
        <begin position="298"/>
        <end position="309"/>
    </location>
</feature>
<reference evidence="3 5" key="1">
    <citation type="journal article" date="2020" name="Stud. Mycol.">
        <title>101 Dothideomycetes genomes: a test case for predicting lifestyles and emergence of pathogens.</title>
        <authorList>
            <person name="Haridas S."/>
            <person name="Albert R."/>
            <person name="Binder M."/>
            <person name="Bloem J."/>
            <person name="Labutti K."/>
            <person name="Salamov A."/>
            <person name="Andreopoulos B."/>
            <person name="Baker S."/>
            <person name="Barry K."/>
            <person name="Bills G."/>
            <person name="Bluhm B."/>
            <person name="Cannon C."/>
            <person name="Castanera R."/>
            <person name="Culley D."/>
            <person name="Daum C."/>
            <person name="Ezra D."/>
            <person name="Gonzalez J."/>
            <person name="Henrissat B."/>
            <person name="Kuo A."/>
            <person name="Liang C."/>
            <person name="Lipzen A."/>
            <person name="Lutzoni F."/>
            <person name="Magnuson J."/>
            <person name="Mondo S."/>
            <person name="Nolan M."/>
            <person name="Ohm R."/>
            <person name="Pangilinan J."/>
            <person name="Park H.-J."/>
            <person name="Ramirez L."/>
            <person name="Alfaro M."/>
            <person name="Sun H."/>
            <person name="Tritt A."/>
            <person name="Yoshinaga Y."/>
            <person name="Zwiers L.-H."/>
            <person name="Turgeon B."/>
            <person name="Goodwin S."/>
            <person name="Spatafora J."/>
            <person name="Crous P."/>
            <person name="Grigoriev I."/>
        </authorList>
    </citation>
    <scope>NUCLEOTIDE SEQUENCE</scope>
    <source>
        <strain evidence="3 5">CBS 304.34</strain>
    </source>
</reference>
<evidence type="ECO:0000313" key="3">
    <source>
        <dbReference type="EMBL" id="KAF2812951.1"/>
    </source>
</evidence>
<keyword evidence="4" id="KW-1185">Reference proteome</keyword>
<dbReference type="OrthoDB" id="5244543at2759"/>
<sequence>MSATIALASDATPYTATPSATQAACTWLGHCLGDPCVTENDCDNDWVCSNKICVPCCLTGAPTSTDTTIPTTAIATSSTTSSTSTSVPQRGLTKANIITIGVAGPVGVAVIAMAIYLIWRARRKRKGRQHAWNNPANTFGKAELDTTNPGAATSATKYPHELVVEEPPIEMPESTSPRDPDAIELVELEGDVSYQGKGDRRALPPHINEVYNPISDTEQPHLPLHRLSPRARRFEEVVSPDTVSLGQRRASPASDLSSSRPIISPPQTYRRLDDDDVEEPVFDSRSGSDSSYTLFRWPTERSPERRGHG</sequence>
<dbReference type="RefSeq" id="XP_033579915.1">
    <property type="nucleotide sequence ID" value="XM_033719355.1"/>
</dbReference>
<feature type="compositionally biased region" description="Polar residues" evidence="1">
    <location>
        <begin position="145"/>
        <end position="156"/>
    </location>
</feature>
<dbReference type="GeneID" id="54460248"/>
<accession>A0A6A6YVW8</accession>
<feature type="transmembrane region" description="Helical" evidence="2">
    <location>
        <begin position="97"/>
        <end position="119"/>
    </location>
</feature>
<gene>
    <name evidence="3 5" type="ORF">BDZ99DRAFT_460279</name>
</gene>
<name>A0A6A6YVW8_9PEZI</name>